<dbReference type="Proteomes" id="UP000324222">
    <property type="component" value="Unassembled WGS sequence"/>
</dbReference>
<organism evidence="2 3">
    <name type="scientific">Portunus trituberculatus</name>
    <name type="common">Swimming crab</name>
    <name type="synonym">Neptunus trituberculatus</name>
    <dbReference type="NCBI Taxonomy" id="210409"/>
    <lineage>
        <taxon>Eukaryota</taxon>
        <taxon>Metazoa</taxon>
        <taxon>Ecdysozoa</taxon>
        <taxon>Arthropoda</taxon>
        <taxon>Crustacea</taxon>
        <taxon>Multicrustacea</taxon>
        <taxon>Malacostraca</taxon>
        <taxon>Eumalacostraca</taxon>
        <taxon>Eucarida</taxon>
        <taxon>Decapoda</taxon>
        <taxon>Pleocyemata</taxon>
        <taxon>Brachyura</taxon>
        <taxon>Eubrachyura</taxon>
        <taxon>Portunoidea</taxon>
        <taxon>Portunidae</taxon>
        <taxon>Portuninae</taxon>
        <taxon>Portunus</taxon>
    </lineage>
</organism>
<accession>A0A5B7F8R5</accession>
<keyword evidence="3" id="KW-1185">Reference proteome</keyword>
<gene>
    <name evidence="2" type="ORF">E2C01_036453</name>
</gene>
<dbReference type="AlphaFoldDB" id="A0A5B7F8R5"/>
<protein>
    <submittedName>
        <fullName evidence="2">Uncharacterized protein</fullName>
    </submittedName>
</protein>
<name>A0A5B7F8R5_PORTR</name>
<evidence type="ECO:0000313" key="2">
    <source>
        <dbReference type="EMBL" id="MPC42822.1"/>
    </source>
</evidence>
<dbReference type="EMBL" id="VSRR010005582">
    <property type="protein sequence ID" value="MPC42822.1"/>
    <property type="molecule type" value="Genomic_DNA"/>
</dbReference>
<feature type="region of interest" description="Disordered" evidence="1">
    <location>
        <begin position="1"/>
        <end position="65"/>
    </location>
</feature>
<evidence type="ECO:0000256" key="1">
    <source>
        <dbReference type="SAM" id="MobiDB-lite"/>
    </source>
</evidence>
<evidence type="ECO:0000313" key="3">
    <source>
        <dbReference type="Proteomes" id="UP000324222"/>
    </source>
</evidence>
<feature type="compositionally biased region" description="Basic and acidic residues" evidence="1">
    <location>
        <begin position="12"/>
        <end position="32"/>
    </location>
</feature>
<feature type="compositionally biased region" description="Basic residues" evidence="1">
    <location>
        <begin position="50"/>
        <end position="65"/>
    </location>
</feature>
<sequence>MASYRDAPPALTDRRQSPYRTHQQDSDTRDSRVLGSKWGDEDNGDDSKKLMHGRRMAGKRWRSII</sequence>
<comment type="caution">
    <text evidence="2">The sequence shown here is derived from an EMBL/GenBank/DDBJ whole genome shotgun (WGS) entry which is preliminary data.</text>
</comment>
<proteinExistence type="predicted"/>
<reference evidence="2 3" key="1">
    <citation type="submission" date="2019-05" db="EMBL/GenBank/DDBJ databases">
        <title>Another draft genome of Portunus trituberculatus and its Hox gene families provides insights of decapod evolution.</title>
        <authorList>
            <person name="Jeong J.-H."/>
            <person name="Song I."/>
            <person name="Kim S."/>
            <person name="Choi T."/>
            <person name="Kim D."/>
            <person name="Ryu S."/>
            <person name="Kim W."/>
        </authorList>
    </citation>
    <scope>NUCLEOTIDE SEQUENCE [LARGE SCALE GENOMIC DNA]</scope>
    <source>
        <tissue evidence="2">Muscle</tissue>
    </source>
</reference>